<accession>A0A0D8ZUL1</accession>
<comment type="caution">
    <text evidence="2">The sequence shown here is derived from an EMBL/GenBank/DDBJ whole genome shotgun (WGS) entry which is preliminary data.</text>
</comment>
<proteinExistence type="predicted"/>
<dbReference type="RefSeq" id="WP_045053829.1">
    <property type="nucleotide sequence ID" value="NZ_CAWMDP010000032.1"/>
</dbReference>
<gene>
    <name evidence="2" type="ORF">UH38_06440</name>
</gene>
<dbReference type="Proteomes" id="UP000032452">
    <property type="component" value="Unassembled WGS sequence"/>
</dbReference>
<evidence type="ECO:0000313" key="2">
    <source>
        <dbReference type="EMBL" id="KJH72410.1"/>
    </source>
</evidence>
<protein>
    <recommendedName>
        <fullName evidence="4">DUF3386 family protein</fullName>
    </recommendedName>
</protein>
<sequence length="266" mass="29967">MTNQKFKYQAGCSLLIVLILFNSSLSTQASERSHFVANSFLSSQRQENAITQNLSALELFRKVYENRYTWDNQFPGYTAVVEIKQGNNKYNGNVRVNSDLNVEVTGIDNEQASQTVKNQLLMIAIHRRQTPFAVAHKNKTFEFGTAKNPGVVEILEAGGKTSARYQIASNQIVQVSRLLGPHNVVVKTLDTEVTPAGYIATQYHSTFYDAKSDRLVGEETYTDTYKEVGNYYLLNRQVIQTNENGNKSVVELNFKQIKLMSSISKT</sequence>
<evidence type="ECO:0000313" key="3">
    <source>
        <dbReference type="Proteomes" id="UP000032452"/>
    </source>
</evidence>
<evidence type="ECO:0008006" key="4">
    <source>
        <dbReference type="Google" id="ProtNLM"/>
    </source>
</evidence>
<organism evidence="2 3">
    <name type="scientific">Aliterella atlantica CENA595</name>
    <dbReference type="NCBI Taxonomy" id="1618023"/>
    <lineage>
        <taxon>Bacteria</taxon>
        <taxon>Bacillati</taxon>
        <taxon>Cyanobacteriota</taxon>
        <taxon>Cyanophyceae</taxon>
        <taxon>Chroococcidiopsidales</taxon>
        <taxon>Aliterellaceae</taxon>
        <taxon>Aliterella</taxon>
    </lineage>
</organism>
<feature type="signal peptide" evidence="1">
    <location>
        <begin position="1"/>
        <end position="29"/>
    </location>
</feature>
<dbReference type="Pfam" id="PF11866">
    <property type="entry name" value="DUF3386"/>
    <property type="match status" value="1"/>
</dbReference>
<reference evidence="2 3" key="1">
    <citation type="submission" date="2015-02" db="EMBL/GenBank/DDBJ databases">
        <title>Draft genome of a novel marine cyanobacterium (Chroococcales) isolated from South Atlantic Ocean.</title>
        <authorList>
            <person name="Rigonato J."/>
            <person name="Alvarenga D.O."/>
            <person name="Branco L.H."/>
            <person name="Varani A.M."/>
            <person name="Brandini F.P."/>
            <person name="Fiore M.F."/>
        </authorList>
    </citation>
    <scope>NUCLEOTIDE SEQUENCE [LARGE SCALE GENOMIC DNA]</scope>
    <source>
        <strain evidence="2 3">CENA595</strain>
    </source>
</reference>
<keyword evidence="1" id="KW-0732">Signal</keyword>
<evidence type="ECO:0000256" key="1">
    <source>
        <dbReference type="SAM" id="SignalP"/>
    </source>
</evidence>
<dbReference type="STRING" id="1618023.UH38_06440"/>
<name>A0A0D8ZUL1_9CYAN</name>
<keyword evidence="3" id="KW-1185">Reference proteome</keyword>
<dbReference type="InterPro" id="IPR021809">
    <property type="entry name" value="DUF3386"/>
</dbReference>
<feature type="chain" id="PRO_5002337435" description="DUF3386 family protein" evidence="1">
    <location>
        <begin position="30"/>
        <end position="266"/>
    </location>
</feature>
<dbReference type="OrthoDB" id="447919at2"/>
<dbReference type="AlphaFoldDB" id="A0A0D8ZUL1"/>
<dbReference type="EMBL" id="JYON01000005">
    <property type="protein sequence ID" value="KJH72410.1"/>
    <property type="molecule type" value="Genomic_DNA"/>
</dbReference>